<comment type="caution">
    <text evidence="2">The sequence shown here is derived from an EMBL/GenBank/DDBJ whole genome shotgun (WGS) entry which is preliminary data.</text>
</comment>
<accession>A0AAD4HFD9</accession>
<evidence type="ECO:0000256" key="1">
    <source>
        <dbReference type="SAM" id="Coils"/>
    </source>
</evidence>
<dbReference type="AlphaFoldDB" id="A0AAD4HFD9"/>
<organism evidence="2 3">
    <name type="scientific">Suillus fuscotomentosus</name>
    <dbReference type="NCBI Taxonomy" id="1912939"/>
    <lineage>
        <taxon>Eukaryota</taxon>
        <taxon>Fungi</taxon>
        <taxon>Dikarya</taxon>
        <taxon>Basidiomycota</taxon>
        <taxon>Agaricomycotina</taxon>
        <taxon>Agaricomycetes</taxon>
        <taxon>Agaricomycetidae</taxon>
        <taxon>Boletales</taxon>
        <taxon>Suillineae</taxon>
        <taxon>Suillaceae</taxon>
        <taxon>Suillus</taxon>
    </lineage>
</organism>
<evidence type="ECO:0000313" key="3">
    <source>
        <dbReference type="Proteomes" id="UP001195769"/>
    </source>
</evidence>
<sequence>MCTSNLITSHGSLRLTIQRLEQPESSTAHLRTVLKPCLVFLLHHAAPTGKLGFDLNSGRWRLNPDHCQPIADLPLQGEHPRLCRPRLVPRAGGVKERCQAPPSPVSTTALSETAFAQMLSHQGSGDDGRDQDEYPKELTFIEVGIEHASRSGSKKQRRKRQQFVIDHGTASFHHYIGSEDNGLLNHPPFPDQSLQSLLMPLPLVELFARTPLHFELPPQPPPSPLRSLHPSLLAFALLDREDEFAAELAERLERVVEELKNREWDLNNADIWEVCTSLPDESESDSDD</sequence>
<dbReference type="Proteomes" id="UP001195769">
    <property type="component" value="Unassembled WGS sequence"/>
</dbReference>
<feature type="coiled-coil region" evidence="1">
    <location>
        <begin position="242"/>
        <end position="269"/>
    </location>
</feature>
<gene>
    <name evidence="2" type="ORF">F5891DRAFT_985290</name>
</gene>
<keyword evidence="1" id="KW-0175">Coiled coil</keyword>
<name>A0AAD4HFD9_9AGAM</name>
<dbReference type="RefSeq" id="XP_041219752.1">
    <property type="nucleotide sequence ID" value="XM_041377567.1"/>
</dbReference>
<dbReference type="EMBL" id="JABBWK010000084">
    <property type="protein sequence ID" value="KAG1894176.1"/>
    <property type="molecule type" value="Genomic_DNA"/>
</dbReference>
<protein>
    <submittedName>
        <fullName evidence="2">Uncharacterized protein</fullName>
    </submittedName>
</protein>
<dbReference type="GeneID" id="64671865"/>
<keyword evidence="3" id="KW-1185">Reference proteome</keyword>
<evidence type="ECO:0000313" key="2">
    <source>
        <dbReference type="EMBL" id="KAG1894176.1"/>
    </source>
</evidence>
<reference evidence="2" key="1">
    <citation type="journal article" date="2020" name="New Phytol.">
        <title>Comparative genomics reveals dynamic genome evolution in host specialist ectomycorrhizal fungi.</title>
        <authorList>
            <person name="Lofgren L.A."/>
            <person name="Nguyen N.H."/>
            <person name="Vilgalys R."/>
            <person name="Ruytinx J."/>
            <person name="Liao H.L."/>
            <person name="Branco S."/>
            <person name="Kuo A."/>
            <person name="LaButti K."/>
            <person name="Lipzen A."/>
            <person name="Andreopoulos W."/>
            <person name="Pangilinan J."/>
            <person name="Riley R."/>
            <person name="Hundley H."/>
            <person name="Na H."/>
            <person name="Barry K."/>
            <person name="Grigoriev I.V."/>
            <person name="Stajich J.E."/>
            <person name="Kennedy P.G."/>
        </authorList>
    </citation>
    <scope>NUCLEOTIDE SEQUENCE</scope>
    <source>
        <strain evidence="2">FC203</strain>
    </source>
</reference>
<proteinExistence type="predicted"/>